<keyword evidence="3 6" id="KW-0812">Transmembrane</keyword>
<comment type="subcellular location">
    <subcellularLocation>
        <location evidence="1">Cell membrane</location>
        <topology evidence="1">Multi-pass membrane protein</topology>
    </subcellularLocation>
</comment>
<feature type="transmembrane region" description="Helical" evidence="6">
    <location>
        <begin position="51"/>
        <end position="69"/>
    </location>
</feature>
<feature type="transmembrane region" description="Helical" evidence="6">
    <location>
        <begin position="90"/>
        <end position="110"/>
    </location>
</feature>
<dbReference type="GO" id="GO:0005886">
    <property type="term" value="C:plasma membrane"/>
    <property type="evidence" value="ECO:0007669"/>
    <property type="project" value="UniProtKB-SubCell"/>
</dbReference>
<evidence type="ECO:0000256" key="6">
    <source>
        <dbReference type="SAM" id="Phobius"/>
    </source>
</evidence>
<keyword evidence="4 6" id="KW-1133">Transmembrane helix</keyword>
<dbReference type="PROSITE" id="PS51257">
    <property type="entry name" value="PROKAR_LIPOPROTEIN"/>
    <property type="match status" value="1"/>
</dbReference>
<dbReference type="PANTHER" id="PTHR32322:SF18">
    <property type="entry name" value="S-ADENOSYLMETHIONINE_S-ADENOSYLHOMOCYSTEINE TRANSPORTER"/>
    <property type="match status" value="1"/>
</dbReference>
<feature type="transmembrane region" description="Helical" evidence="6">
    <location>
        <begin position="146"/>
        <end position="164"/>
    </location>
</feature>
<evidence type="ECO:0000256" key="5">
    <source>
        <dbReference type="ARBA" id="ARBA00023136"/>
    </source>
</evidence>
<name>A0A9W4TPV7_9PROT</name>
<feature type="transmembrane region" description="Helical" evidence="6">
    <location>
        <begin position="207"/>
        <end position="227"/>
    </location>
</feature>
<evidence type="ECO:0000256" key="2">
    <source>
        <dbReference type="ARBA" id="ARBA00022475"/>
    </source>
</evidence>
<proteinExistence type="predicted"/>
<dbReference type="InterPro" id="IPR037185">
    <property type="entry name" value="EmrE-like"/>
</dbReference>
<evidence type="ECO:0000259" key="7">
    <source>
        <dbReference type="Pfam" id="PF00892"/>
    </source>
</evidence>
<gene>
    <name evidence="9" type="ORF">R53529_LOCUS504</name>
    <name evidence="8" type="ORF">R53530_LOCUS597</name>
</gene>
<keyword evidence="11" id="KW-1185">Reference proteome</keyword>
<dbReference type="Proteomes" id="UP001154259">
    <property type="component" value="Unassembled WGS sequence"/>
</dbReference>
<feature type="transmembrane region" description="Helical" evidence="6">
    <location>
        <begin position="24"/>
        <end position="45"/>
    </location>
</feature>
<reference evidence="8" key="1">
    <citation type="submission" date="2022-10" db="EMBL/GenBank/DDBJ databases">
        <authorList>
            <person name="Botero Cardona J."/>
        </authorList>
    </citation>
    <scope>NUCLEOTIDE SEQUENCE</scope>
    <source>
        <strain evidence="8">LMG 31819</strain>
        <strain evidence="9">R-53529</strain>
    </source>
</reference>
<evidence type="ECO:0000256" key="1">
    <source>
        <dbReference type="ARBA" id="ARBA00004651"/>
    </source>
</evidence>
<dbReference type="InterPro" id="IPR000620">
    <property type="entry name" value="EamA_dom"/>
</dbReference>
<evidence type="ECO:0000256" key="3">
    <source>
        <dbReference type="ARBA" id="ARBA00022692"/>
    </source>
</evidence>
<dbReference type="EMBL" id="CAMXCM010000001">
    <property type="protein sequence ID" value="CAI3930243.1"/>
    <property type="molecule type" value="Genomic_DNA"/>
</dbReference>
<evidence type="ECO:0000313" key="8">
    <source>
        <dbReference type="EMBL" id="CAI3930243.1"/>
    </source>
</evidence>
<dbReference type="InterPro" id="IPR050638">
    <property type="entry name" value="AA-Vitamin_Transporters"/>
</dbReference>
<dbReference type="SUPFAM" id="SSF103481">
    <property type="entry name" value="Multidrug resistance efflux transporter EmrE"/>
    <property type="match status" value="2"/>
</dbReference>
<feature type="transmembrane region" description="Helical" evidence="6">
    <location>
        <begin position="176"/>
        <end position="195"/>
    </location>
</feature>
<dbReference type="AlphaFoldDB" id="A0A9W4TPV7"/>
<dbReference type="Pfam" id="PF00892">
    <property type="entry name" value="EamA"/>
    <property type="match status" value="2"/>
</dbReference>
<accession>A0A9W4TPV7</accession>
<keyword evidence="2" id="KW-1003">Cell membrane</keyword>
<feature type="domain" description="EamA" evidence="7">
    <location>
        <begin position="23"/>
        <end position="162"/>
    </location>
</feature>
<dbReference type="PANTHER" id="PTHR32322">
    <property type="entry name" value="INNER MEMBRANE TRANSPORTER"/>
    <property type="match status" value="1"/>
</dbReference>
<feature type="domain" description="EamA" evidence="7">
    <location>
        <begin position="176"/>
        <end position="307"/>
    </location>
</feature>
<feature type="transmembrane region" description="Helical" evidence="6">
    <location>
        <begin position="233"/>
        <end position="256"/>
    </location>
</feature>
<comment type="caution">
    <text evidence="8">The sequence shown here is derived from an EMBL/GenBank/DDBJ whole genome shotgun (WGS) entry which is preliminary data.</text>
</comment>
<dbReference type="Proteomes" id="UP001154255">
    <property type="component" value="Unassembled WGS sequence"/>
</dbReference>
<evidence type="ECO:0000313" key="11">
    <source>
        <dbReference type="Proteomes" id="UP001154259"/>
    </source>
</evidence>
<organism evidence="8 10">
    <name type="scientific">Commensalibacter communis</name>
    <dbReference type="NCBI Taxonomy" id="2972786"/>
    <lineage>
        <taxon>Bacteria</taxon>
        <taxon>Pseudomonadati</taxon>
        <taxon>Pseudomonadota</taxon>
        <taxon>Alphaproteobacteria</taxon>
        <taxon>Acetobacterales</taxon>
        <taxon>Acetobacteraceae</taxon>
    </lineage>
</organism>
<evidence type="ECO:0000313" key="9">
    <source>
        <dbReference type="EMBL" id="CAI3930662.1"/>
    </source>
</evidence>
<feature type="transmembrane region" description="Helical" evidence="6">
    <location>
        <begin position="291"/>
        <end position="308"/>
    </location>
</feature>
<sequence>MPLSSIKQTLSSIKTINLTSERAGMIYIIAAGCIWGFGGVVGQYIMQYKHIDAAWIIGIRLWLPGLLLLSLCYRKHKSTIFNPLKNPQELMLLIIFSVVGMMASQLFYFLTIKYSNAATATILQYLYPVIIAIILAIYLRKRPSIYVIIAIILAITGAFCLVTDGSIDKITLPAKAIVYGSICVIGSVTYTLLPIPLLKKYNTTTIAGWGMFIGGIILNFFHPFWQFSGILDFTAILSIIFIIFATGMLAFLLYLIGVKILGSSKGSILATIEPLAAAFSSVLFLNVKFSWVDWFGAACIIAMIVILAKNKV</sequence>
<evidence type="ECO:0000256" key="4">
    <source>
        <dbReference type="ARBA" id="ARBA00022989"/>
    </source>
</evidence>
<keyword evidence="5 6" id="KW-0472">Membrane</keyword>
<evidence type="ECO:0000313" key="10">
    <source>
        <dbReference type="Proteomes" id="UP001154255"/>
    </source>
</evidence>
<feature type="transmembrane region" description="Helical" evidence="6">
    <location>
        <begin position="268"/>
        <end position="285"/>
    </location>
</feature>
<dbReference type="EMBL" id="CAMXCS010000001">
    <property type="protein sequence ID" value="CAI3930662.1"/>
    <property type="molecule type" value="Genomic_DNA"/>
</dbReference>
<protein>
    <submittedName>
        <fullName evidence="8 9">Permease of the drug/metabolite transporter (DMT) superfamily (RhaT)</fullName>
    </submittedName>
</protein>
<feature type="transmembrane region" description="Helical" evidence="6">
    <location>
        <begin position="122"/>
        <end position="139"/>
    </location>
</feature>
<dbReference type="RefSeq" id="WP_271788949.1">
    <property type="nucleotide sequence ID" value="NZ_CAMXCM010000001.1"/>
</dbReference>